<keyword evidence="2" id="KW-0719">Serine esterase</keyword>
<feature type="domain" description="Carboxylesterase type B" evidence="5">
    <location>
        <begin position="31"/>
        <end position="554"/>
    </location>
</feature>
<dbReference type="InterPro" id="IPR029058">
    <property type="entry name" value="AB_hydrolase_fold"/>
</dbReference>
<dbReference type="EMBL" id="JARGEI010000017">
    <property type="protein sequence ID" value="KAJ8716822.1"/>
    <property type="molecule type" value="Genomic_DNA"/>
</dbReference>
<evidence type="ECO:0000313" key="6">
    <source>
        <dbReference type="EMBL" id="KAJ8716822.1"/>
    </source>
</evidence>
<dbReference type="AlphaFoldDB" id="A0AAD7YHY4"/>
<dbReference type="InterPro" id="IPR002018">
    <property type="entry name" value="CarbesteraseB"/>
</dbReference>
<reference evidence="6" key="1">
    <citation type="submission" date="2023-03" db="EMBL/GenBank/DDBJ databases">
        <title>Chromosome-level genomes of two armyworms, Mythimna separata and Mythimna loreyi, provide insights into the biosynthesis and reception of sex pheromones.</title>
        <authorList>
            <person name="Zhao H."/>
        </authorList>
    </citation>
    <scope>NUCLEOTIDE SEQUENCE</scope>
    <source>
        <strain evidence="6">BeijingLab</strain>
        <tissue evidence="6">Pupa</tissue>
    </source>
</reference>
<keyword evidence="3" id="KW-0378">Hydrolase</keyword>
<dbReference type="PANTHER" id="PTHR43142">
    <property type="entry name" value="CARBOXYLIC ESTER HYDROLASE"/>
    <property type="match status" value="1"/>
</dbReference>
<keyword evidence="4" id="KW-0325">Glycoprotein</keyword>
<dbReference type="SUPFAM" id="SSF53474">
    <property type="entry name" value="alpha/beta-Hydrolases"/>
    <property type="match status" value="1"/>
</dbReference>
<organism evidence="6 7">
    <name type="scientific">Mythimna separata</name>
    <name type="common">Oriental armyworm</name>
    <name type="synonym">Pseudaletia separata</name>
    <dbReference type="NCBI Taxonomy" id="271217"/>
    <lineage>
        <taxon>Eukaryota</taxon>
        <taxon>Metazoa</taxon>
        <taxon>Ecdysozoa</taxon>
        <taxon>Arthropoda</taxon>
        <taxon>Hexapoda</taxon>
        <taxon>Insecta</taxon>
        <taxon>Pterygota</taxon>
        <taxon>Neoptera</taxon>
        <taxon>Endopterygota</taxon>
        <taxon>Lepidoptera</taxon>
        <taxon>Glossata</taxon>
        <taxon>Ditrysia</taxon>
        <taxon>Noctuoidea</taxon>
        <taxon>Noctuidae</taxon>
        <taxon>Noctuinae</taxon>
        <taxon>Hadenini</taxon>
        <taxon>Mythimna</taxon>
    </lineage>
</organism>
<dbReference type="PANTHER" id="PTHR43142:SF1">
    <property type="entry name" value="CARBOXYLIC ESTER HYDROLASE"/>
    <property type="match status" value="1"/>
</dbReference>
<protein>
    <recommendedName>
        <fullName evidence="5">Carboxylesterase type B domain-containing protein</fullName>
    </recommendedName>
</protein>
<evidence type="ECO:0000313" key="7">
    <source>
        <dbReference type="Proteomes" id="UP001231518"/>
    </source>
</evidence>
<evidence type="ECO:0000256" key="4">
    <source>
        <dbReference type="ARBA" id="ARBA00023180"/>
    </source>
</evidence>
<dbReference type="Proteomes" id="UP001231518">
    <property type="component" value="Chromosome 14"/>
</dbReference>
<comment type="similarity">
    <text evidence="1">Belongs to the type-B carboxylesterase/lipase family.</text>
</comment>
<evidence type="ECO:0000256" key="3">
    <source>
        <dbReference type="ARBA" id="ARBA00022801"/>
    </source>
</evidence>
<dbReference type="GO" id="GO:0052689">
    <property type="term" value="F:carboxylic ester hydrolase activity"/>
    <property type="evidence" value="ECO:0007669"/>
    <property type="project" value="UniProtKB-KW"/>
</dbReference>
<evidence type="ECO:0000256" key="1">
    <source>
        <dbReference type="ARBA" id="ARBA00005964"/>
    </source>
</evidence>
<dbReference type="PROSITE" id="PS00941">
    <property type="entry name" value="CARBOXYLESTERASE_B_2"/>
    <property type="match status" value="1"/>
</dbReference>
<gene>
    <name evidence="6" type="ORF">PYW07_003449</name>
</gene>
<comment type="caution">
    <text evidence="6">The sequence shown here is derived from an EMBL/GenBank/DDBJ whole genome shotgun (WGS) entry which is preliminary data.</text>
</comment>
<dbReference type="Pfam" id="PF00135">
    <property type="entry name" value="COesterase"/>
    <property type="match status" value="1"/>
</dbReference>
<sequence>MPMGRYCVEPVSNGSGFVLCYDKFLSTKMVQVRVSEGVLEGELVQNEYGGEYCSFKGIPYAQPPLGDLRFKAPQPPKPWNGVRSAKEFGPVSFQYDIFMKTDPRGDEDCLYLNVYTPDLKPSKPLPVMFWIHGGAYISGSGNDEIFGPEFLVRQGVILVTINYRLEVMGFLCLDTEEVPGNAGMKDQVAAMRWVNKNIASFGGDPNNVTIFGESVGGASVSYHLVSPMSKGLFKRAICHSGTANCWWGQIIEPRERAIALAEHLGYDPETDGSLYDYFKSLPKEALLDVTIPLTFAEEQRAGFELSIGIVSEKQFGDNERFFHGNIYDHLQNGIHEGVEVITGYTEDEGVILYVFAEFEKMRAQANQIITYFTPKHIALHCPVKEQIQVARKIKDYYMNDGSSRADWEKLARFHSFETLKYDIIKWAKICTSANKNKIYFFKFSCKSERNLASHLMGLDDVTEGKEVSCHIDDLFYIFNSRAAEEQVDMKSKTFKMIDNMTKLWTNFAKFGEPTPNDELGVKWNPYTVKKEEYLEIGNDLLMGSAPDHKEFKFWDNIFREFAPKYFTQDF</sequence>
<accession>A0AAD7YHY4</accession>
<proteinExistence type="inferred from homology"/>
<dbReference type="InterPro" id="IPR019819">
    <property type="entry name" value="Carboxylesterase_B_CS"/>
</dbReference>
<evidence type="ECO:0000259" key="5">
    <source>
        <dbReference type="Pfam" id="PF00135"/>
    </source>
</evidence>
<dbReference type="Gene3D" id="3.40.50.1820">
    <property type="entry name" value="alpha/beta hydrolase"/>
    <property type="match status" value="1"/>
</dbReference>
<name>A0AAD7YHY4_MYTSE</name>
<evidence type="ECO:0000256" key="2">
    <source>
        <dbReference type="ARBA" id="ARBA00022487"/>
    </source>
</evidence>
<keyword evidence="7" id="KW-1185">Reference proteome</keyword>